<keyword evidence="6 13" id="KW-0521">NADP</keyword>
<comment type="subunit">
    <text evidence="14">Homotetramer.</text>
</comment>
<dbReference type="InterPro" id="IPR050259">
    <property type="entry name" value="SDR"/>
</dbReference>
<evidence type="ECO:0000256" key="5">
    <source>
        <dbReference type="ARBA" id="ARBA00022832"/>
    </source>
</evidence>
<dbReference type="PRINTS" id="PR00081">
    <property type="entry name" value="GDHRDH"/>
</dbReference>
<dbReference type="NCBIfam" id="NF009466">
    <property type="entry name" value="PRK12826.1-2"/>
    <property type="match status" value="1"/>
</dbReference>
<evidence type="ECO:0000256" key="13">
    <source>
        <dbReference type="PIRSR" id="PIRSR611284-2"/>
    </source>
</evidence>
<proteinExistence type="inferred from homology"/>
<accession>A0A938XRY8</accession>
<feature type="binding site" evidence="13">
    <location>
        <begin position="157"/>
        <end position="161"/>
    </location>
    <ligand>
        <name>NADP(+)</name>
        <dbReference type="ChEBI" id="CHEBI:58349"/>
    </ligand>
</feature>
<dbReference type="NCBIfam" id="TIGR01830">
    <property type="entry name" value="3oxo_ACP_reduc"/>
    <property type="match status" value="1"/>
</dbReference>
<evidence type="ECO:0000256" key="12">
    <source>
        <dbReference type="PIRSR" id="PIRSR611284-1"/>
    </source>
</evidence>
<comment type="function">
    <text evidence="1 14">Catalyzes the NADPH-dependent reduction of beta-ketoacyl-ACP substrates to beta-hydroxyacyl-ACP products, the first reductive step in the elongation cycle of fatty acid biosynthesis.</text>
</comment>
<protein>
    <recommendedName>
        <fullName evidence="14">3-oxoacyl-[acyl-carrier-protein] reductase</fullName>
        <ecNumber evidence="14">1.1.1.100</ecNumber>
    </recommendedName>
</protein>
<dbReference type="Proteomes" id="UP000774000">
    <property type="component" value="Unassembled WGS sequence"/>
</dbReference>
<keyword evidence="9 14" id="KW-0275">Fatty acid biosynthesis</keyword>
<feature type="domain" description="Ketoreductase" evidence="15">
    <location>
        <begin position="6"/>
        <end position="188"/>
    </location>
</feature>
<dbReference type="InterPro" id="IPR011284">
    <property type="entry name" value="3oxo_ACP_reduc"/>
</dbReference>
<evidence type="ECO:0000313" key="16">
    <source>
        <dbReference type="EMBL" id="MBM7556591.1"/>
    </source>
</evidence>
<dbReference type="GO" id="GO:0006633">
    <property type="term" value="P:fatty acid biosynthetic process"/>
    <property type="evidence" value="ECO:0007669"/>
    <property type="project" value="UniProtKB-KW"/>
</dbReference>
<evidence type="ECO:0000256" key="1">
    <source>
        <dbReference type="ARBA" id="ARBA00002607"/>
    </source>
</evidence>
<evidence type="ECO:0000256" key="4">
    <source>
        <dbReference type="ARBA" id="ARBA00022516"/>
    </source>
</evidence>
<dbReference type="GO" id="GO:0008202">
    <property type="term" value="P:steroid metabolic process"/>
    <property type="evidence" value="ECO:0007669"/>
    <property type="project" value="UniProtKB-KW"/>
</dbReference>
<dbReference type="CDD" id="cd05333">
    <property type="entry name" value="BKR_SDR_c"/>
    <property type="match status" value="1"/>
</dbReference>
<keyword evidence="4 14" id="KW-0444">Lipid biosynthesis</keyword>
<keyword evidence="17" id="KW-1185">Reference proteome</keyword>
<comment type="similarity">
    <text evidence="3 14">Belongs to the short-chain dehydrogenases/reductases (SDR) family.</text>
</comment>
<evidence type="ECO:0000256" key="8">
    <source>
        <dbReference type="ARBA" id="ARBA00023098"/>
    </source>
</evidence>
<dbReference type="InterPro" id="IPR020904">
    <property type="entry name" value="Sc_DH/Rdtase_CS"/>
</dbReference>
<dbReference type="Gene3D" id="3.40.50.720">
    <property type="entry name" value="NAD(P)-binding Rossmann-like Domain"/>
    <property type="match status" value="1"/>
</dbReference>
<reference evidence="16" key="1">
    <citation type="submission" date="2021-01" db="EMBL/GenBank/DDBJ databases">
        <title>Genomic Encyclopedia of Type Strains, Phase IV (KMG-IV): sequencing the most valuable type-strain genomes for metagenomic binning, comparative biology and taxonomic classification.</title>
        <authorList>
            <person name="Goeker M."/>
        </authorList>
    </citation>
    <scope>NUCLEOTIDE SEQUENCE</scope>
    <source>
        <strain evidence="16">DSM 23230</strain>
    </source>
</reference>
<comment type="catalytic activity">
    <reaction evidence="11 14">
        <text>a (3R)-hydroxyacyl-[ACP] + NADP(+) = a 3-oxoacyl-[ACP] + NADPH + H(+)</text>
        <dbReference type="Rhea" id="RHEA:17397"/>
        <dbReference type="Rhea" id="RHEA-COMP:9916"/>
        <dbReference type="Rhea" id="RHEA-COMP:9945"/>
        <dbReference type="ChEBI" id="CHEBI:15378"/>
        <dbReference type="ChEBI" id="CHEBI:57783"/>
        <dbReference type="ChEBI" id="CHEBI:58349"/>
        <dbReference type="ChEBI" id="CHEBI:78776"/>
        <dbReference type="ChEBI" id="CHEBI:78827"/>
        <dbReference type="EC" id="1.1.1.100"/>
    </reaction>
</comment>
<dbReference type="NCBIfam" id="NF004198">
    <property type="entry name" value="PRK05653.1-3"/>
    <property type="match status" value="1"/>
</dbReference>
<keyword evidence="5 14" id="KW-0276">Fatty acid metabolism</keyword>
<dbReference type="PANTHER" id="PTHR42879:SF2">
    <property type="entry name" value="3-OXOACYL-[ACYL-CARRIER-PROTEIN] REDUCTASE FABG"/>
    <property type="match status" value="1"/>
</dbReference>
<sequence length="249" mass="26744">MQIEDKVAIITGSSRGIGREIALKFAANGAKIVVNYPVDGEAENAEAVVDEIKDLSAEAIAVKADVTDSEEVTALIKETRKEFDKIDILVNNAGITRDKLLMRMREKDWDSVLDVNLKGAFNTTKAVSRVMMKQREGTIINIASVVGLMGNAGQANYSASKAGLIGFTKSVAREMAKRNITVNAVAPGFIETAMTDELSDDVIEEMTANIPLEDLGQPEDVADTVLFLASDAAKYITGEVIRVDGGMAM</sequence>
<keyword evidence="10" id="KW-0753">Steroid metabolism</keyword>
<keyword evidence="7 14" id="KW-0560">Oxidoreductase</keyword>
<dbReference type="SMART" id="SM00822">
    <property type="entry name" value="PKS_KR"/>
    <property type="match status" value="1"/>
</dbReference>
<dbReference type="PROSITE" id="PS00061">
    <property type="entry name" value="ADH_SHORT"/>
    <property type="match status" value="1"/>
</dbReference>
<evidence type="ECO:0000256" key="10">
    <source>
        <dbReference type="ARBA" id="ARBA00023221"/>
    </source>
</evidence>
<dbReference type="SUPFAM" id="SSF51735">
    <property type="entry name" value="NAD(P)-binding Rossmann-fold domains"/>
    <property type="match status" value="1"/>
</dbReference>
<feature type="active site" description="Proton acceptor" evidence="12">
    <location>
        <position position="157"/>
    </location>
</feature>
<evidence type="ECO:0000256" key="7">
    <source>
        <dbReference type="ARBA" id="ARBA00023002"/>
    </source>
</evidence>
<evidence type="ECO:0000256" key="14">
    <source>
        <dbReference type="RuleBase" id="RU366074"/>
    </source>
</evidence>
<feature type="binding site" evidence="13">
    <location>
        <position position="190"/>
    </location>
    <ligand>
        <name>NADP(+)</name>
        <dbReference type="ChEBI" id="CHEBI:58349"/>
    </ligand>
</feature>
<dbReference type="EMBL" id="JAFBDQ010000006">
    <property type="protein sequence ID" value="MBM7556591.1"/>
    <property type="molecule type" value="Genomic_DNA"/>
</dbReference>
<name>A0A938XRY8_9FIRM</name>
<keyword evidence="8 14" id="KW-0443">Lipid metabolism</keyword>
<dbReference type="PRINTS" id="PR00080">
    <property type="entry name" value="SDRFAMILY"/>
</dbReference>
<dbReference type="EC" id="1.1.1.100" evidence="14"/>
<dbReference type="GO" id="GO:0004316">
    <property type="term" value="F:3-oxoacyl-[acyl-carrier-protein] reductase (NADPH) activity"/>
    <property type="evidence" value="ECO:0007669"/>
    <property type="project" value="UniProtKB-UniRule"/>
</dbReference>
<dbReference type="PANTHER" id="PTHR42879">
    <property type="entry name" value="3-OXOACYL-(ACYL-CARRIER-PROTEIN) REDUCTASE"/>
    <property type="match status" value="1"/>
</dbReference>
<evidence type="ECO:0000313" key="17">
    <source>
        <dbReference type="Proteomes" id="UP000774000"/>
    </source>
</evidence>
<evidence type="ECO:0000256" key="3">
    <source>
        <dbReference type="ARBA" id="ARBA00006484"/>
    </source>
</evidence>
<dbReference type="AlphaFoldDB" id="A0A938XRY8"/>
<evidence type="ECO:0000256" key="6">
    <source>
        <dbReference type="ARBA" id="ARBA00022857"/>
    </source>
</evidence>
<dbReference type="InterPro" id="IPR057326">
    <property type="entry name" value="KR_dom"/>
</dbReference>
<comment type="caution">
    <text evidence="16">The sequence shown here is derived from an EMBL/GenBank/DDBJ whole genome shotgun (WGS) entry which is preliminary data.</text>
</comment>
<organism evidence="16 17">
    <name type="scientific">Halanaerobacter jeridensis</name>
    <dbReference type="NCBI Taxonomy" id="706427"/>
    <lineage>
        <taxon>Bacteria</taxon>
        <taxon>Bacillati</taxon>
        <taxon>Bacillota</taxon>
        <taxon>Clostridia</taxon>
        <taxon>Halanaerobiales</taxon>
        <taxon>Halobacteroidaceae</taxon>
        <taxon>Halanaerobacter</taxon>
    </lineage>
</organism>
<feature type="binding site" evidence="13">
    <location>
        <begin position="12"/>
        <end position="15"/>
    </location>
    <ligand>
        <name>NADP(+)</name>
        <dbReference type="ChEBI" id="CHEBI:58349"/>
    </ligand>
</feature>
<evidence type="ECO:0000256" key="9">
    <source>
        <dbReference type="ARBA" id="ARBA00023160"/>
    </source>
</evidence>
<evidence type="ECO:0000256" key="2">
    <source>
        <dbReference type="ARBA" id="ARBA00005194"/>
    </source>
</evidence>
<dbReference type="NCBIfam" id="NF005559">
    <property type="entry name" value="PRK07231.1"/>
    <property type="match status" value="1"/>
</dbReference>
<dbReference type="FunFam" id="3.40.50.720:FF:000037">
    <property type="entry name" value="3-oxoacyl-[acyl-carrier-protein] reductase FabG"/>
    <property type="match status" value="1"/>
</dbReference>
<gene>
    <name evidence="16" type="ORF">JOC47_001442</name>
</gene>
<evidence type="ECO:0000256" key="11">
    <source>
        <dbReference type="ARBA" id="ARBA00048508"/>
    </source>
</evidence>
<dbReference type="InterPro" id="IPR036291">
    <property type="entry name" value="NAD(P)-bd_dom_sf"/>
</dbReference>
<comment type="pathway">
    <text evidence="2 14">Lipid metabolism; fatty acid biosynthesis.</text>
</comment>
<dbReference type="RefSeq" id="WP_204701370.1">
    <property type="nucleotide sequence ID" value="NZ_JAFBDQ010000006.1"/>
</dbReference>
<dbReference type="GO" id="GO:0051287">
    <property type="term" value="F:NAD binding"/>
    <property type="evidence" value="ECO:0007669"/>
    <property type="project" value="UniProtKB-UniRule"/>
</dbReference>
<evidence type="ECO:0000259" key="15">
    <source>
        <dbReference type="SMART" id="SM00822"/>
    </source>
</evidence>
<feature type="binding site" evidence="13">
    <location>
        <position position="92"/>
    </location>
    <ligand>
        <name>NADP(+)</name>
        <dbReference type="ChEBI" id="CHEBI:58349"/>
    </ligand>
</feature>
<dbReference type="InterPro" id="IPR002347">
    <property type="entry name" value="SDR_fam"/>
</dbReference>
<dbReference type="Pfam" id="PF13561">
    <property type="entry name" value="adh_short_C2"/>
    <property type="match status" value="1"/>
</dbReference>